<dbReference type="InterPro" id="IPR016195">
    <property type="entry name" value="Pol/histidinol_Pase-like"/>
</dbReference>
<dbReference type="NCBIfam" id="NF006375">
    <property type="entry name" value="PRK08609.1"/>
    <property type="match status" value="1"/>
</dbReference>
<sequence length="576" mass="65331">MDKKQVVEALEMIATYLELKGENTFKVAAYRRAAQVLERDERSLKELDDPGKLKGIGKGTSQVIQELRETGKSSLLESLQAEIPAGLMDILALPGIGSKKVATLYKKLGITDVESLREACEQGKIRTLPGFGVKTEEKLKEALEEHGSRPERLPISFMLEVAEKVEQSLRHVEGIIKMSRAGSLRRMEETLKDLDYVLAVTNPDIVREQLIKMDIVHDVIADGQTKVTVELESGYKIQVDFRLVSEEQFATTLHHFTGSKEHNVQMRQLAKAQGEKISEYGVENESGEVITFPSEEAFFHHFGLKFIPPEARMGMKETEVFQTSYPLVSIQDIRGDFHMHTTWSDGAVSIEEMVESARKKGYEWIAITDHSKFLQVANGLNEERLMRQIEEIRRINDLYDDIHVFAGIEMDILPDATLDFSDEILAQLDVVIASIHSSFSQSQDQIHARLETALQNPYVHLIAHPTGRIIGRREGYDVDVDYLLKRAKETNTAVELNANPNRLDLSATWLQKASELGVNIAVNTDAHRPETLDHMEIGVSIARKALLKKEQLLNTFTYEDFKKFLQKKRRKEDSYE</sequence>
<evidence type="ECO:0000256" key="1">
    <source>
        <dbReference type="ARBA" id="ARBA00022679"/>
    </source>
</evidence>
<dbReference type="SMART" id="SM00481">
    <property type="entry name" value="POLIIIAc"/>
    <property type="match status" value="1"/>
</dbReference>
<dbReference type="Gene3D" id="3.30.460.10">
    <property type="entry name" value="Beta Polymerase, domain 2"/>
    <property type="match status" value="1"/>
</dbReference>
<dbReference type="Pfam" id="PF14791">
    <property type="entry name" value="DNA_pol_B_thumb"/>
    <property type="match status" value="1"/>
</dbReference>
<proteinExistence type="predicted"/>
<dbReference type="PANTHER" id="PTHR36928:SF1">
    <property type="entry name" value="PHOSPHATASE YCDX-RELATED"/>
    <property type="match status" value="1"/>
</dbReference>
<dbReference type="Pfam" id="PF02811">
    <property type="entry name" value="PHP"/>
    <property type="match status" value="1"/>
</dbReference>
<evidence type="ECO:0000259" key="3">
    <source>
        <dbReference type="SMART" id="SM00481"/>
    </source>
</evidence>
<keyword evidence="6" id="KW-1185">Reference proteome</keyword>
<keyword evidence="1" id="KW-0808">Transferase</keyword>
<dbReference type="Gene3D" id="1.10.150.20">
    <property type="entry name" value="5' to 3' exonuclease, C-terminal subdomain"/>
    <property type="match status" value="1"/>
</dbReference>
<dbReference type="CDD" id="cd00141">
    <property type="entry name" value="NT_POLXc"/>
    <property type="match status" value="1"/>
</dbReference>
<dbReference type="InterPro" id="IPR043519">
    <property type="entry name" value="NT_sf"/>
</dbReference>
<dbReference type="InterPro" id="IPR004013">
    <property type="entry name" value="PHP_dom"/>
</dbReference>
<evidence type="ECO:0000259" key="4">
    <source>
        <dbReference type="SMART" id="SM00483"/>
    </source>
</evidence>
<dbReference type="InterPro" id="IPR050243">
    <property type="entry name" value="PHP_phosphatase"/>
</dbReference>
<keyword evidence="5" id="KW-0378">Hydrolase</keyword>
<organism evidence="5 6">
    <name type="scientific">Aliibacillus thermotolerans</name>
    <dbReference type="NCBI Taxonomy" id="1834418"/>
    <lineage>
        <taxon>Bacteria</taxon>
        <taxon>Bacillati</taxon>
        <taxon>Bacillota</taxon>
        <taxon>Bacilli</taxon>
        <taxon>Bacillales</taxon>
        <taxon>Bacillaceae</taxon>
        <taxon>Aliibacillus</taxon>
    </lineage>
</organism>
<reference evidence="6" key="1">
    <citation type="journal article" date="2019" name="Int. J. Syst. Evol. Microbiol.">
        <title>The Global Catalogue of Microorganisms (GCM) 10K type strain sequencing project: providing services to taxonomists for standard genome sequencing and annotation.</title>
        <authorList>
            <consortium name="The Broad Institute Genomics Platform"/>
            <consortium name="The Broad Institute Genome Sequencing Center for Infectious Disease"/>
            <person name="Wu L."/>
            <person name="Ma J."/>
        </authorList>
    </citation>
    <scope>NUCLEOTIDE SEQUENCE [LARGE SCALE GENOMIC DNA]</scope>
    <source>
        <strain evidence="6">CGMCC 1.15790</strain>
    </source>
</reference>
<dbReference type="Gene3D" id="3.20.20.140">
    <property type="entry name" value="Metal-dependent hydrolases"/>
    <property type="match status" value="1"/>
</dbReference>
<dbReference type="SMART" id="SM00483">
    <property type="entry name" value="POLXc"/>
    <property type="match status" value="1"/>
</dbReference>
<feature type="domain" description="DNA-directed DNA polymerase X" evidence="4">
    <location>
        <begin position="1"/>
        <end position="313"/>
    </location>
</feature>
<dbReference type="CDD" id="cd07436">
    <property type="entry name" value="PHP_PolX"/>
    <property type="match status" value="1"/>
</dbReference>
<accession>A0ABW0UA56</accession>
<dbReference type="PIRSF" id="PIRSF005047">
    <property type="entry name" value="UCP005047_YshC"/>
    <property type="match status" value="1"/>
</dbReference>
<evidence type="ECO:0000313" key="6">
    <source>
        <dbReference type="Proteomes" id="UP001596143"/>
    </source>
</evidence>
<dbReference type="PANTHER" id="PTHR36928">
    <property type="entry name" value="PHOSPHATASE YCDX-RELATED"/>
    <property type="match status" value="1"/>
</dbReference>
<keyword evidence="2" id="KW-0548">Nucleotidyltransferase</keyword>
<dbReference type="InterPro" id="IPR047967">
    <property type="entry name" value="PolX_PHP"/>
</dbReference>
<dbReference type="Proteomes" id="UP001596143">
    <property type="component" value="Unassembled WGS sequence"/>
</dbReference>
<evidence type="ECO:0000256" key="2">
    <source>
        <dbReference type="ARBA" id="ARBA00022695"/>
    </source>
</evidence>
<keyword evidence="5" id="KW-0540">Nuclease</keyword>
<keyword evidence="5" id="KW-0269">Exonuclease</keyword>
<dbReference type="InterPro" id="IPR010996">
    <property type="entry name" value="HHH_MUS81"/>
</dbReference>
<gene>
    <name evidence="5" type="primary">polX</name>
    <name evidence="5" type="ORF">ACFPTR_09790</name>
</gene>
<dbReference type="SUPFAM" id="SSF89550">
    <property type="entry name" value="PHP domain-like"/>
    <property type="match status" value="1"/>
</dbReference>
<dbReference type="InterPro" id="IPR002054">
    <property type="entry name" value="DNA-dir_DNA_pol_X"/>
</dbReference>
<dbReference type="Gene3D" id="3.30.210.10">
    <property type="entry name" value="DNA polymerase, thumb domain"/>
    <property type="match status" value="1"/>
</dbReference>
<dbReference type="InterPro" id="IPR027421">
    <property type="entry name" value="DNA_pol_lamdba_lyase_dom_sf"/>
</dbReference>
<dbReference type="SUPFAM" id="SSF81301">
    <property type="entry name" value="Nucleotidyltransferase"/>
    <property type="match status" value="1"/>
</dbReference>
<dbReference type="Pfam" id="PF14716">
    <property type="entry name" value="HHH_8"/>
    <property type="match status" value="1"/>
</dbReference>
<dbReference type="SUPFAM" id="SSF47802">
    <property type="entry name" value="DNA polymerase beta, N-terminal domain-like"/>
    <property type="match status" value="1"/>
</dbReference>
<dbReference type="InterPro" id="IPR029398">
    <property type="entry name" value="PolB_thumb"/>
</dbReference>
<dbReference type="InterPro" id="IPR003141">
    <property type="entry name" value="Pol/His_phosphatase_N"/>
</dbReference>
<dbReference type="InterPro" id="IPR022311">
    <property type="entry name" value="PolX-like"/>
</dbReference>
<name>A0ABW0UA56_9BACI</name>
<dbReference type="GO" id="GO:0004527">
    <property type="term" value="F:exonuclease activity"/>
    <property type="evidence" value="ECO:0007669"/>
    <property type="project" value="UniProtKB-KW"/>
</dbReference>
<evidence type="ECO:0000313" key="5">
    <source>
        <dbReference type="EMBL" id="MFC5629154.1"/>
    </source>
</evidence>
<dbReference type="EMBL" id="JBHSPF010000051">
    <property type="protein sequence ID" value="MFC5629154.1"/>
    <property type="molecule type" value="Genomic_DNA"/>
</dbReference>
<dbReference type="InterPro" id="IPR037160">
    <property type="entry name" value="DNA_Pol_thumb_sf"/>
</dbReference>
<protein>
    <submittedName>
        <fullName evidence="5">DNA polymerase/3'-5' exonuclease PolX</fullName>
    </submittedName>
</protein>
<dbReference type="RefSeq" id="WP_270897877.1">
    <property type="nucleotide sequence ID" value="NZ_JBHSPF010000051.1"/>
</dbReference>
<dbReference type="Gene3D" id="1.10.150.110">
    <property type="entry name" value="DNA polymerase beta, N-terminal domain-like"/>
    <property type="match status" value="1"/>
</dbReference>
<feature type="domain" description="Polymerase/histidinol phosphatase N-terminal" evidence="3">
    <location>
        <begin position="335"/>
        <end position="414"/>
    </location>
</feature>
<dbReference type="Pfam" id="PF14520">
    <property type="entry name" value="HHH_5"/>
    <property type="match status" value="1"/>
</dbReference>
<comment type="caution">
    <text evidence="5">The sequence shown here is derived from an EMBL/GenBank/DDBJ whole genome shotgun (WGS) entry which is preliminary data.</text>
</comment>